<accession>A0A517YSB1</accession>
<keyword evidence="2" id="KW-1185">Reference proteome</keyword>
<dbReference type="OrthoDB" id="272345at2"/>
<dbReference type="KEGG" id="pcor:KS4_11550"/>
<name>A0A517YSB1_9BACT</name>
<dbReference type="Proteomes" id="UP000317369">
    <property type="component" value="Chromosome"/>
</dbReference>
<gene>
    <name evidence="1" type="ORF">KS4_11550</name>
</gene>
<evidence type="ECO:0000313" key="2">
    <source>
        <dbReference type="Proteomes" id="UP000317369"/>
    </source>
</evidence>
<evidence type="ECO:0000313" key="1">
    <source>
        <dbReference type="EMBL" id="QDU33113.1"/>
    </source>
</evidence>
<dbReference type="AlphaFoldDB" id="A0A517YSB1"/>
<organism evidence="1 2">
    <name type="scientific">Poriferisphaera corsica</name>
    <dbReference type="NCBI Taxonomy" id="2528020"/>
    <lineage>
        <taxon>Bacteria</taxon>
        <taxon>Pseudomonadati</taxon>
        <taxon>Planctomycetota</taxon>
        <taxon>Phycisphaerae</taxon>
        <taxon>Phycisphaerales</taxon>
        <taxon>Phycisphaeraceae</taxon>
        <taxon>Poriferisphaera</taxon>
    </lineage>
</organism>
<proteinExistence type="predicted"/>
<dbReference type="EMBL" id="CP036425">
    <property type="protein sequence ID" value="QDU33113.1"/>
    <property type="molecule type" value="Genomic_DNA"/>
</dbReference>
<sequence length="205" mass="23648">MSQFNTQQYDIERPTGHCAFSSRQLQPGESYYATLVELTPEEMEQLAKTDKTKSALGLKRLDVSAEIWDAGNRPNNLFGYWKTVVPEPNAKKRQFVDDTVLMDMLKKLALTDDADKLAFRYVLALILMRKRLLRYDSSTKQEMEFEDGTTELQEVWTLTPKLNVKKGPMSKWDEDSKLELFDPKLDAEKIEQVTIQLGDILNADF</sequence>
<protein>
    <submittedName>
        <fullName evidence="1">Uncharacterized protein</fullName>
    </submittedName>
</protein>
<dbReference type="RefSeq" id="WP_145075714.1">
    <property type="nucleotide sequence ID" value="NZ_CP036425.1"/>
</dbReference>
<reference evidence="1 2" key="1">
    <citation type="submission" date="2019-02" db="EMBL/GenBank/DDBJ databases">
        <title>Deep-cultivation of Planctomycetes and their phenomic and genomic characterization uncovers novel biology.</title>
        <authorList>
            <person name="Wiegand S."/>
            <person name="Jogler M."/>
            <person name="Boedeker C."/>
            <person name="Pinto D."/>
            <person name="Vollmers J."/>
            <person name="Rivas-Marin E."/>
            <person name="Kohn T."/>
            <person name="Peeters S.H."/>
            <person name="Heuer A."/>
            <person name="Rast P."/>
            <person name="Oberbeckmann S."/>
            <person name="Bunk B."/>
            <person name="Jeske O."/>
            <person name="Meyerdierks A."/>
            <person name="Storesund J.E."/>
            <person name="Kallscheuer N."/>
            <person name="Luecker S."/>
            <person name="Lage O.M."/>
            <person name="Pohl T."/>
            <person name="Merkel B.J."/>
            <person name="Hornburger P."/>
            <person name="Mueller R.-W."/>
            <person name="Bruemmer F."/>
            <person name="Labrenz M."/>
            <person name="Spormann A.M."/>
            <person name="Op den Camp H."/>
            <person name="Overmann J."/>
            <person name="Amann R."/>
            <person name="Jetten M.S.M."/>
            <person name="Mascher T."/>
            <person name="Medema M.H."/>
            <person name="Devos D.P."/>
            <person name="Kaster A.-K."/>
            <person name="Ovreas L."/>
            <person name="Rohde M."/>
            <person name="Galperin M.Y."/>
            <person name="Jogler C."/>
        </authorList>
    </citation>
    <scope>NUCLEOTIDE SEQUENCE [LARGE SCALE GENOMIC DNA]</scope>
    <source>
        <strain evidence="1 2">KS4</strain>
    </source>
</reference>